<keyword evidence="1" id="KW-0175">Coiled coil</keyword>
<evidence type="ECO:0000256" key="1">
    <source>
        <dbReference type="SAM" id="Coils"/>
    </source>
</evidence>
<dbReference type="PANTHER" id="PTHR43404">
    <property type="entry name" value="LIPOPOLYSACCHARIDE CHOLINEPHOSPHOTRANSFERASE LICD"/>
    <property type="match status" value="1"/>
</dbReference>
<name>A0AAD5QBC9_PYTIN</name>
<evidence type="ECO:0000256" key="2">
    <source>
        <dbReference type="SAM" id="MobiDB-lite"/>
    </source>
</evidence>
<feature type="domain" description="LicD/FKTN/FKRP nucleotidyltransferase" evidence="3">
    <location>
        <begin position="1029"/>
        <end position="1121"/>
    </location>
</feature>
<proteinExistence type="predicted"/>
<dbReference type="EMBL" id="JAKCXM010000036">
    <property type="protein sequence ID" value="KAJ0406096.1"/>
    <property type="molecule type" value="Genomic_DNA"/>
</dbReference>
<dbReference type="InterPro" id="IPR007074">
    <property type="entry name" value="LicD/FKTN/FKRP_NTP_transf"/>
</dbReference>
<dbReference type="InterPro" id="IPR052942">
    <property type="entry name" value="LPS_cholinephosphotransferase"/>
</dbReference>
<feature type="coiled-coil region" evidence="1">
    <location>
        <begin position="285"/>
        <end position="334"/>
    </location>
</feature>
<organism evidence="4 5">
    <name type="scientific">Pythium insidiosum</name>
    <name type="common">Pythiosis disease agent</name>
    <dbReference type="NCBI Taxonomy" id="114742"/>
    <lineage>
        <taxon>Eukaryota</taxon>
        <taxon>Sar</taxon>
        <taxon>Stramenopiles</taxon>
        <taxon>Oomycota</taxon>
        <taxon>Peronosporomycetes</taxon>
        <taxon>Pythiales</taxon>
        <taxon>Pythiaceae</taxon>
        <taxon>Pythium</taxon>
    </lineage>
</organism>
<gene>
    <name evidence="4" type="ORF">P43SY_008347</name>
</gene>
<dbReference type="AlphaFoldDB" id="A0AAD5QBC9"/>
<feature type="compositionally biased region" description="Low complexity" evidence="2">
    <location>
        <begin position="156"/>
        <end position="168"/>
    </location>
</feature>
<feature type="region of interest" description="Disordered" evidence="2">
    <location>
        <begin position="765"/>
        <end position="792"/>
    </location>
</feature>
<feature type="coiled-coil region" evidence="1">
    <location>
        <begin position="496"/>
        <end position="541"/>
    </location>
</feature>
<feature type="compositionally biased region" description="Low complexity" evidence="2">
    <location>
        <begin position="192"/>
        <end position="201"/>
    </location>
</feature>
<reference evidence="4" key="1">
    <citation type="submission" date="2021-12" db="EMBL/GenBank/DDBJ databases">
        <title>Prjna785345.</title>
        <authorList>
            <person name="Rujirawat T."/>
            <person name="Krajaejun T."/>
        </authorList>
    </citation>
    <scope>NUCLEOTIDE SEQUENCE</scope>
    <source>
        <strain evidence="4">Pi057C3</strain>
    </source>
</reference>
<feature type="compositionally biased region" description="Basic and acidic residues" evidence="2">
    <location>
        <begin position="216"/>
        <end position="227"/>
    </location>
</feature>
<evidence type="ECO:0000313" key="5">
    <source>
        <dbReference type="Proteomes" id="UP001209570"/>
    </source>
</evidence>
<protein>
    <recommendedName>
        <fullName evidence="3">LicD/FKTN/FKRP nucleotidyltransferase domain-containing protein</fullName>
    </recommendedName>
</protein>
<comment type="caution">
    <text evidence="4">The sequence shown here is derived from an EMBL/GenBank/DDBJ whole genome shotgun (WGS) entry which is preliminary data.</text>
</comment>
<dbReference type="GO" id="GO:0009100">
    <property type="term" value="P:glycoprotein metabolic process"/>
    <property type="evidence" value="ECO:0007669"/>
    <property type="project" value="UniProtKB-ARBA"/>
</dbReference>
<dbReference type="Proteomes" id="UP001209570">
    <property type="component" value="Unassembled WGS sequence"/>
</dbReference>
<accession>A0AAD5QBC9</accession>
<feature type="region of interest" description="Disordered" evidence="2">
    <location>
        <begin position="637"/>
        <end position="699"/>
    </location>
</feature>
<evidence type="ECO:0000259" key="3">
    <source>
        <dbReference type="Pfam" id="PF04991"/>
    </source>
</evidence>
<dbReference type="PANTHER" id="PTHR43404:SF1">
    <property type="entry name" value="MNN4P"/>
    <property type="match status" value="1"/>
</dbReference>
<evidence type="ECO:0000313" key="4">
    <source>
        <dbReference type="EMBL" id="KAJ0406096.1"/>
    </source>
</evidence>
<dbReference type="Pfam" id="PF04991">
    <property type="entry name" value="LicD"/>
    <property type="match status" value="1"/>
</dbReference>
<sequence length="1198" mass="132310">MPLFEAIEHEISAFFVSQGTILDCILKAVLDRVAQIESKVENNTHVISSLVANSYALLPPAAVDEREVSQQPATSPSDAAAAEQQENALEAHVMALARQLNVVLALLLQPLAVDAVASTRLRHEKLPSVADVIADNEAILTSYSATLAADSAATASSSSTAGDASPSAGEEPATVAVADDTAPSRATEETSEAGAESTALTRAPTADGSTAAQDSDEPHERGAYEKTQRKRTAATSSSSSRRHRKLSTLDVVHDLHASEELRQRQEAEWRRHVQQLMDASQSQWRTQYDQLVRDLQAQHDDAQLQRQQQEEQSLKAVEAQLAQQQRELDQQFLTFTNTFLAAQSVQEQQIARILESLREHAGAFVSRGDLEQLAASWMQSARDDCVYGANAETLAALQSDLTRLRDMLHTDTTSPVLVELQQEITRVLELLQRILELLERDASGLHGLAGAQMMQTLRVVVGQLEELAHNARDDDASAEQTSVLLAEMTRRMEMGAASLLHALETQQEQYQRALAQQQTAIEALQRDVHEQRASATELRQQLAACPNQEDTLRIITALREQIQLSAADTTSRMLDTVDDLRAKMNGLPTLEFLDKLLHSKADRAEIDRLRLTASAPAGPNGPSLAKSPTRCLSCDQSLPFLRSRPPSAHPQHNHDRPSTAHEPGNVAGAGDDRVSRSASPRHPTHAPPGLSASHMSTAQATWLQERDTRSISNQLADSPFARAIAEADDGALSTQDILNDLARTIAAAKRRRQRHQLQAQLEEHAERLESLSSQTPGKRRSLAMVSDEDRKNRIPLRRPTLSDQVIYGPTITSGFLKPRRPRASSRPKTAIVPERRSGGDVILRAPTTTFSIQGQDIAFTCVRELLLLIMDIEDEMPPWAAASRRRLRAKLKQQHRAPSAPQLSTRASVLLFLAILAIVHGIITVAFDFVMEPSPPHVGSSTGATGLRGGLTTPALVRQYLGDRFNATPWAKSQMDVELDEKYNELCLMLHSDHTEPTLGDPPTSCYSRQAVQRILIDLVLTTSAVFTQHEIVHFLDSGTFLGAVRHGSVIPFDQDADMGIDLAGYEYLKTHRVELPAGYVLHVFDSTLYPRGSRYIQLPVRVVHVESKLYLDVFVYLDSVDASGRRITGPMPSGSYVNCVHCAVLDEVTMSFKVPFDWIYPLTRCRFADYDLNCPRQAEKYLRYMFGDDYMTPQEYE</sequence>
<feature type="region of interest" description="Disordered" evidence="2">
    <location>
        <begin position="156"/>
        <end position="251"/>
    </location>
</feature>
<keyword evidence="5" id="KW-1185">Reference proteome</keyword>